<keyword evidence="4" id="KW-0998">Cell outer membrane</keyword>
<evidence type="ECO:0000313" key="9">
    <source>
        <dbReference type="EMBL" id="OWQ86327.1"/>
    </source>
</evidence>
<keyword evidence="5" id="KW-0798">TonB box</keyword>
<dbReference type="AlphaFoldDB" id="A0A246J148"/>
<dbReference type="NCBIfam" id="TIGR01782">
    <property type="entry name" value="TonB-Xanth-Caul"/>
    <property type="match status" value="1"/>
</dbReference>
<evidence type="ECO:0000256" key="5">
    <source>
        <dbReference type="RuleBase" id="RU003357"/>
    </source>
</evidence>
<sequence length="901" mass="97076">MEPSAPDLGADAALSRRRHSRFLTCAAFPTHRPTTMRTPSRPLPRPTLLALCLSTLFVAAPVLAQQAPAADARSDAKPADKSAEKDKASPAKDVRPDAHKLDTVVTVGQAAALRSAIDKQSAAQGIVNIVHADGIGQLPDNNAAEALARLPGVSVERDQGEGRFIRVRGLGPDYNAVNINGALTPASEADRRAPGLDLVPAGLIRSLEVQKTLTPDQDANSLGGTVTVRTLSAFDQPGRLFTMELGGNYDANAGATRPRGSVAFADRFAGGTLGVAVALSGDRRRFASDNTETGGDWDGDKLNSFELRRYAITRERVGAALNLDFKPDDGTLLYLRSFSSKFTDEESRQSMKVEFEEAQAPGETGDGTVSRGLKARREINKSSAVVLGTELTRGPWKLWGEAGAGRASENKPDTLSSSSFTADFSGLGYADTVKPMPTAVAGLNDASRYSFNKAKVEQSQATDRVRHLKADVQREFGLAGWDVDLKVGLKASRRDKDNTQETYAPSAKVLKKAPYNVASSKLGLGGFLSDDAVDYPWTSFGPGIDPGKLRALYGAYDLNAFRDPVDSVVNDFGMKERVDAGYVQAQVEQGGTQWLVGLRHERVRFTADGTAAKDGALSPIHQETRSRHWLPAVLLRQQLGGGLVLRAALTHSVVRPAFGQLSPGVTVDGDEATVGNPALKPLRSRNLDLGVEQRLGRDGTVSAYVFHKKIRDFAFQTDLAGAPGWEDFSHVESFANGGDATVRGLELSWTQALSTLPAPWNGLVVGANGSFVKSRATIGGYDDGKLVTRRIALPSQSDRSINLSLGWESPAFGARIALNHKSPYLLEVGDVLDAAQDRKVDKQNQIDASMRIQLAKGLQLQLEALNLSNERYYVYQGDKARNMQYEQYGRAYKVSLKLAMF</sequence>
<dbReference type="InterPro" id="IPR000531">
    <property type="entry name" value="Beta-barrel_TonB"/>
</dbReference>
<dbReference type="GO" id="GO:0009279">
    <property type="term" value="C:cell outer membrane"/>
    <property type="evidence" value="ECO:0007669"/>
    <property type="project" value="UniProtKB-SubCell"/>
</dbReference>
<dbReference type="CDD" id="cd01347">
    <property type="entry name" value="ligand_gated_channel"/>
    <property type="match status" value="1"/>
</dbReference>
<dbReference type="PANTHER" id="PTHR40980:SF4">
    <property type="entry name" value="TONB-DEPENDENT RECEPTOR-LIKE BETA-BARREL DOMAIN-CONTAINING PROTEIN"/>
    <property type="match status" value="1"/>
</dbReference>
<proteinExistence type="inferred from homology"/>
<comment type="similarity">
    <text evidence="2 5">Belongs to the TonB-dependent receptor family.</text>
</comment>
<accession>A0A246J148</accession>
<dbReference type="Gene3D" id="2.170.130.10">
    <property type="entry name" value="TonB-dependent receptor, plug domain"/>
    <property type="match status" value="1"/>
</dbReference>
<name>A0A246J148_9BURK</name>
<evidence type="ECO:0000256" key="3">
    <source>
        <dbReference type="ARBA" id="ARBA00023136"/>
    </source>
</evidence>
<evidence type="ECO:0008006" key="11">
    <source>
        <dbReference type="Google" id="ProtNLM"/>
    </source>
</evidence>
<evidence type="ECO:0000256" key="2">
    <source>
        <dbReference type="ARBA" id="ARBA00009810"/>
    </source>
</evidence>
<evidence type="ECO:0000259" key="8">
    <source>
        <dbReference type="Pfam" id="PF07715"/>
    </source>
</evidence>
<evidence type="ECO:0000259" key="7">
    <source>
        <dbReference type="Pfam" id="PF00593"/>
    </source>
</evidence>
<dbReference type="EMBL" id="NIOF01000011">
    <property type="protein sequence ID" value="OWQ86327.1"/>
    <property type="molecule type" value="Genomic_DNA"/>
</dbReference>
<dbReference type="SUPFAM" id="SSF56935">
    <property type="entry name" value="Porins"/>
    <property type="match status" value="1"/>
</dbReference>
<dbReference type="Proteomes" id="UP000197468">
    <property type="component" value="Unassembled WGS sequence"/>
</dbReference>
<evidence type="ECO:0000313" key="10">
    <source>
        <dbReference type="Proteomes" id="UP000197468"/>
    </source>
</evidence>
<dbReference type="PANTHER" id="PTHR40980">
    <property type="entry name" value="PLUG DOMAIN-CONTAINING PROTEIN"/>
    <property type="match status" value="1"/>
</dbReference>
<dbReference type="Gene3D" id="2.40.170.20">
    <property type="entry name" value="TonB-dependent receptor, beta-barrel domain"/>
    <property type="match status" value="1"/>
</dbReference>
<feature type="domain" description="TonB-dependent receptor-like beta-barrel" evidence="7">
    <location>
        <begin position="432"/>
        <end position="867"/>
    </location>
</feature>
<dbReference type="InterPro" id="IPR012910">
    <property type="entry name" value="Plug_dom"/>
</dbReference>
<evidence type="ECO:0000256" key="1">
    <source>
        <dbReference type="ARBA" id="ARBA00004442"/>
    </source>
</evidence>
<feature type="compositionally biased region" description="Basic and acidic residues" evidence="6">
    <location>
        <begin position="72"/>
        <end position="100"/>
    </location>
</feature>
<comment type="subcellular location">
    <subcellularLocation>
        <location evidence="1 5">Cell outer membrane</location>
    </subcellularLocation>
</comment>
<gene>
    <name evidence="9" type="ORF">CDN99_21075</name>
</gene>
<evidence type="ECO:0000256" key="4">
    <source>
        <dbReference type="ARBA" id="ARBA00023237"/>
    </source>
</evidence>
<feature type="domain" description="TonB-dependent receptor plug" evidence="8">
    <location>
        <begin position="121"/>
        <end position="225"/>
    </location>
</feature>
<dbReference type="Pfam" id="PF07715">
    <property type="entry name" value="Plug"/>
    <property type="match status" value="1"/>
</dbReference>
<keyword evidence="3 5" id="KW-0472">Membrane</keyword>
<dbReference type="InterPro" id="IPR037066">
    <property type="entry name" value="Plug_dom_sf"/>
</dbReference>
<dbReference type="Pfam" id="PF00593">
    <property type="entry name" value="TonB_dep_Rec_b-barrel"/>
    <property type="match status" value="1"/>
</dbReference>
<comment type="caution">
    <text evidence="9">The sequence shown here is derived from an EMBL/GenBank/DDBJ whole genome shotgun (WGS) entry which is preliminary data.</text>
</comment>
<feature type="region of interest" description="Disordered" evidence="6">
    <location>
        <begin position="69"/>
        <end position="100"/>
    </location>
</feature>
<evidence type="ECO:0000256" key="6">
    <source>
        <dbReference type="SAM" id="MobiDB-lite"/>
    </source>
</evidence>
<protein>
    <recommendedName>
        <fullName evidence="11">TonB-dependent receptor</fullName>
    </recommendedName>
</protein>
<reference evidence="9 10" key="1">
    <citation type="journal article" date="2008" name="Int. J. Syst. Evol. Microbiol.">
        <title>Description of Roseateles aquatilis sp. nov. and Roseateles terrae sp. nov., in the class Betaproteobacteria, and emended description of the genus Roseateles.</title>
        <authorList>
            <person name="Gomila M."/>
            <person name="Bowien B."/>
            <person name="Falsen E."/>
            <person name="Moore E.R."/>
            <person name="Lalucat J."/>
        </authorList>
    </citation>
    <scope>NUCLEOTIDE SEQUENCE [LARGE SCALE GENOMIC DNA]</scope>
    <source>
        <strain evidence="9 10">CCUG 48205</strain>
    </source>
</reference>
<dbReference type="InterPro" id="IPR010104">
    <property type="entry name" value="TonB_rcpt_bac"/>
</dbReference>
<organism evidence="9 10">
    <name type="scientific">Roseateles aquatilis</name>
    <dbReference type="NCBI Taxonomy" id="431061"/>
    <lineage>
        <taxon>Bacteria</taxon>
        <taxon>Pseudomonadati</taxon>
        <taxon>Pseudomonadota</taxon>
        <taxon>Betaproteobacteria</taxon>
        <taxon>Burkholderiales</taxon>
        <taxon>Sphaerotilaceae</taxon>
        <taxon>Roseateles</taxon>
    </lineage>
</organism>
<dbReference type="InterPro" id="IPR036942">
    <property type="entry name" value="Beta-barrel_TonB_sf"/>
</dbReference>
<keyword evidence="10" id="KW-1185">Reference proteome</keyword>